<evidence type="ECO:0000256" key="1">
    <source>
        <dbReference type="ARBA" id="ARBA00004141"/>
    </source>
</evidence>
<feature type="transmembrane region" description="Helical" evidence="9">
    <location>
        <begin position="227"/>
        <end position="248"/>
    </location>
</feature>
<evidence type="ECO:0000256" key="9">
    <source>
        <dbReference type="SAM" id="Phobius"/>
    </source>
</evidence>
<evidence type="ECO:0000259" key="10">
    <source>
        <dbReference type="PROSITE" id="PS50850"/>
    </source>
</evidence>
<dbReference type="PANTHER" id="PTHR48022">
    <property type="entry name" value="PLASTIDIC GLUCOSE TRANSPORTER 4"/>
    <property type="match status" value="1"/>
</dbReference>
<feature type="transmembrane region" description="Helical" evidence="9">
    <location>
        <begin position="449"/>
        <end position="471"/>
    </location>
</feature>
<evidence type="ECO:0000256" key="7">
    <source>
        <dbReference type="RuleBase" id="RU003346"/>
    </source>
</evidence>
<comment type="subcellular location">
    <subcellularLocation>
        <location evidence="1">Membrane</location>
        <topology evidence="1">Multi-pass membrane protein</topology>
    </subcellularLocation>
</comment>
<dbReference type="PANTHER" id="PTHR48022:SF2">
    <property type="entry name" value="PLASTIDIC GLUCOSE TRANSPORTER 4"/>
    <property type="match status" value="1"/>
</dbReference>
<keyword evidence="5 9" id="KW-1133">Transmembrane helix</keyword>
<evidence type="ECO:0000313" key="12">
    <source>
        <dbReference type="Proteomes" id="UP001610563"/>
    </source>
</evidence>
<dbReference type="Proteomes" id="UP001610563">
    <property type="component" value="Unassembled WGS sequence"/>
</dbReference>
<comment type="similarity">
    <text evidence="2 7">Belongs to the major facilitator superfamily. Sugar transporter (TC 2.A.1.1) family.</text>
</comment>
<evidence type="ECO:0000256" key="4">
    <source>
        <dbReference type="ARBA" id="ARBA00022692"/>
    </source>
</evidence>
<keyword evidence="12" id="KW-1185">Reference proteome</keyword>
<feature type="transmembrane region" description="Helical" evidence="9">
    <location>
        <begin position="196"/>
        <end position="215"/>
    </location>
</feature>
<evidence type="ECO:0000256" key="8">
    <source>
        <dbReference type="SAM" id="MobiDB-lite"/>
    </source>
</evidence>
<organism evidence="11 12">
    <name type="scientific">Aspergillus keveii</name>
    <dbReference type="NCBI Taxonomy" id="714993"/>
    <lineage>
        <taxon>Eukaryota</taxon>
        <taxon>Fungi</taxon>
        <taxon>Dikarya</taxon>
        <taxon>Ascomycota</taxon>
        <taxon>Pezizomycotina</taxon>
        <taxon>Eurotiomycetes</taxon>
        <taxon>Eurotiomycetidae</taxon>
        <taxon>Eurotiales</taxon>
        <taxon>Aspergillaceae</taxon>
        <taxon>Aspergillus</taxon>
        <taxon>Aspergillus subgen. Nidulantes</taxon>
    </lineage>
</organism>
<dbReference type="PROSITE" id="PS00217">
    <property type="entry name" value="SUGAR_TRANSPORT_2"/>
    <property type="match status" value="1"/>
</dbReference>
<feature type="transmembrane region" description="Helical" evidence="9">
    <location>
        <begin position="137"/>
        <end position="156"/>
    </location>
</feature>
<dbReference type="InterPro" id="IPR020846">
    <property type="entry name" value="MFS_dom"/>
</dbReference>
<evidence type="ECO:0000256" key="3">
    <source>
        <dbReference type="ARBA" id="ARBA00022448"/>
    </source>
</evidence>
<feature type="region of interest" description="Disordered" evidence="8">
    <location>
        <begin position="1"/>
        <end position="35"/>
    </location>
</feature>
<feature type="transmembrane region" description="Helical" evidence="9">
    <location>
        <begin position="62"/>
        <end position="85"/>
    </location>
</feature>
<evidence type="ECO:0000256" key="2">
    <source>
        <dbReference type="ARBA" id="ARBA00010992"/>
    </source>
</evidence>
<keyword evidence="3 7" id="KW-0813">Transport</keyword>
<feature type="transmembrane region" description="Helical" evidence="9">
    <location>
        <begin position="483"/>
        <end position="502"/>
    </location>
</feature>
<dbReference type="Pfam" id="PF00083">
    <property type="entry name" value="Sugar_tr"/>
    <property type="match status" value="1"/>
</dbReference>
<dbReference type="NCBIfam" id="TIGR00879">
    <property type="entry name" value="SP"/>
    <property type="match status" value="1"/>
</dbReference>
<dbReference type="Gene3D" id="1.20.1250.20">
    <property type="entry name" value="MFS general substrate transporter like domains"/>
    <property type="match status" value="1"/>
</dbReference>
<proteinExistence type="inferred from homology"/>
<evidence type="ECO:0000256" key="5">
    <source>
        <dbReference type="ARBA" id="ARBA00022989"/>
    </source>
</evidence>
<feature type="transmembrane region" description="Helical" evidence="9">
    <location>
        <begin position="353"/>
        <end position="373"/>
    </location>
</feature>
<feature type="transmembrane region" description="Helical" evidence="9">
    <location>
        <begin position="162"/>
        <end position="184"/>
    </location>
</feature>
<dbReference type="InterPro" id="IPR036259">
    <property type="entry name" value="MFS_trans_sf"/>
</dbReference>
<feature type="transmembrane region" description="Helical" evidence="9">
    <location>
        <begin position="409"/>
        <end position="437"/>
    </location>
</feature>
<comment type="caution">
    <text evidence="11">The sequence shown here is derived from an EMBL/GenBank/DDBJ whole genome shotgun (WGS) entry which is preliminary data.</text>
</comment>
<evidence type="ECO:0000256" key="6">
    <source>
        <dbReference type="ARBA" id="ARBA00023136"/>
    </source>
</evidence>
<dbReference type="SUPFAM" id="SSF103473">
    <property type="entry name" value="MFS general substrate transporter"/>
    <property type="match status" value="1"/>
</dbReference>
<reference evidence="11 12" key="1">
    <citation type="submission" date="2024-07" db="EMBL/GenBank/DDBJ databases">
        <title>Section-level genome sequencing and comparative genomics of Aspergillus sections Usti and Cavernicolus.</title>
        <authorList>
            <consortium name="Lawrence Berkeley National Laboratory"/>
            <person name="Nybo J.L."/>
            <person name="Vesth T.C."/>
            <person name="Theobald S."/>
            <person name="Frisvad J.C."/>
            <person name="Larsen T.O."/>
            <person name="Kjaerboelling I."/>
            <person name="Rothschild-Mancinelli K."/>
            <person name="Lyhne E.K."/>
            <person name="Kogle M.E."/>
            <person name="Barry K."/>
            <person name="Clum A."/>
            <person name="Na H."/>
            <person name="Ledsgaard L."/>
            <person name="Lin J."/>
            <person name="Lipzen A."/>
            <person name="Kuo A."/>
            <person name="Riley R."/>
            <person name="Mondo S."/>
            <person name="Labutti K."/>
            <person name="Haridas S."/>
            <person name="Pangalinan J."/>
            <person name="Salamov A.A."/>
            <person name="Simmons B.A."/>
            <person name="Magnuson J.K."/>
            <person name="Chen J."/>
            <person name="Drula E."/>
            <person name="Henrissat B."/>
            <person name="Wiebenga A."/>
            <person name="Lubbers R.J."/>
            <person name="Gomes A.C."/>
            <person name="Makela M.R."/>
            <person name="Stajich J."/>
            <person name="Grigoriev I.V."/>
            <person name="Mortensen U.H."/>
            <person name="De Vries R.P."/>
            <person name="Baker S.E."/>
            <person name="Andersen M.R."/>
        </authorList>
    </citation>
    <scope>NUCLEOTIDE SEQUENCE [LARGE SCALE GENOMIC DNA]</scope>
    <source>
        <strain evidence="11 12">CBS 209.92</strain>
    </source>
</reference>
<accession>A0ABR4GBE6</accession>
<sequence>MPDSKPPKPSKPSMVKTGPAVDHQEVAAPPSSATNERSFGFKEWKENLKALRDHKRVTTWSFIVLTMLINFGFDAVISGQALAFLQFRKDYGTYYAPMDDYIVDALWQSLWSAASSLGVVMGSLLAGFTNDRFGRKLAFYIHILSSIASSFILVFAPNVQTLFAAKLVFGITIGMAYTTVPLYVVENAPTQIRGVLMSMFNIFIVVGQFLATLVANPLSKVHGPWSYKGTFCLTFLVPAILIFVVPLVPESPVWYAMRNRDDDARKAIARLHGNPEPQFIQERMVEIQSMLQSSASSQEGQRDASFLEIFQGSNLRRTILMLTIYTLQHCSGMPFVLNYQAYFFDLSGISDPFAVSVGSFALMLAGSLGALLLPDLVGQRNIMVYGATLLIVWDIIIGGMGFAGTHNRAAVLVSVVFVASWAFVYQLTLGTVGFVVAPEMPTQRLRAKTQSVSTAVANIVGWAISFLIPYLLNPDKANLGARLLMIFVGLATPLTLVLWFFLPETRNRSLEEVDAVFGAPRAGVEKNAESV</sequence>
<keyword evidence="6 9" id="KW-0472">Membrane</keyword>
<dbReference type="InterPro" id="IPR003663">
    <property type="entry name" value="Sugar/inositol_transpt"/>
</dbReference>
<dbReference type="PROSITE" id="PS50850">
    <property type="entry name" value="MFS"/>
    <property type="match status" value="1"/>
</dbReference>
<keyword evidence="4 9" id="KW-0812">Transmembrane</keyword>
<feature type="domain" description="Major facilitator superfamily (MFS) profile" evidence="10">
    <location>
        <begin position="60"/>
        <end position="506"/>
    </location>
</feature>
<protein>
    <submittedName>
        <fullName evidence="11">General substrate transporter</fullName>
    </submittedName>
</protein>
<dbReference type="InterPro" id="IPR005829">
    <property type="entry name" value="Sugar_transporter_CS"/>
</dbReference>
<feature type="transmembrane region" description="Helical" evidence="9">
    <location>
        <begin position="105"/>
        <end position="125"/>
    </location>
</feature>
<feature type="transmembrane region" description="Helical" evidence="9">
    <location>
        <begin position="319"/>
        <end position="341"/>
    </location>
</feature>
<gene>
    <name evidence="11" type="ORF">BJX66DRAFT_336110</name>
</gene>
<feature type="transmembrane region" description="Helical" evidence="9">
    <location>
        <begin position="382"/>
        <end position="403"/>
    </location>
</feature>
<dbReference type="InterPro" id="IPR005828">
    <property type="entry name" value="MFS_sugar_transport-like"/>
</dbReference>
<evidence type="ECO:0000313" key="11">
    <source>
        <dbReference type="EMBL" id="KAL2796361.1"/>
    </source>
</evidence>
<dbReference type="InterPro" id="IPR050360">
    <property type="entry name" value="MFS_Sugar_Transporters"/>
</dbReference>
<dbReference type="EMBL" id="JBFTWV010000027">
    <property type="protein sequence ID" value="KAL2796361.1"/>
    <property type="molecule type" value="Genomic_DNA"/>
</dbReference>
<name>A0ABR4GBE6_9EURO</name>